<dbReference type="eggNOG" id="COG4262">
    <property type="taxonomic scope" value="Bacteria"/>
</dbReference>
<feature type="transmembrane region" description="Helical" evidence="5">
    <location>
        <begin position="168"/>
        <end position="185"/>
    </location>
</feature>
<dbReference type="OrthoDB" id="9761985at2"/>
<name>G7Q5U5_9BACT</name>
<evidence type="ECO:0000313" key="8">
    <source>
        <dbReference type="Proteomes" id="UP000004662"/>
    </source>
</evidence>
<feature type="transmembrane region" description="Helical" evidence="5">
    <location>
        <begin position="192"/>
        <end position="209"/>
    </location>
</feature>
<evidence type="ECO:0000256" key="4">
    <source>
        <dbReference type="PROSITE-ProRule" id="PRU00354"/>
    </source>
</evidence>
<sequence length="493" mass="51312">MLEIVVFCCGAAVMVLEIVGARILAPFLGTSIVVWTGLIGVILGSLAVGYWQGGRLADRRPTARTLSGIIALSAVLVASTAATRMPLLDFLATQASGPRLAVIAATLLLFAPSAALLGMVAPFAVRLSLRDTATSGSTAGRLYALSTCGSIVGTFAAGFFLVATLGSTAILIVVAAFLLGLAFLASRADGKAKAAAGLVIALCGLGLLANGRSLAAAGVRDVDTAYGRVLVYDGLHPESGRPIRVMTTGPARYQSAMYLDAPDALALPYVRFFDLARTLVPDARRVLVLGGGGYSFPRHILATRPGTEVTVVELDPGITALARQYFGLADTPGLSIIHEDARTFINRETGPYDLIYLDAFGTDYAPPFHLVTREAAARLAAKLAPGGAVVVNSIAAAEGKNGRFPRSLAATFATAFAEVAVYPLGGEGRASEEQNVMLVARAESWPPAVPADAEARSFLAARLENPAGDDGMVLTDDFAPVEWMCLGSWREAS</sequence>
<gene>
    <name evidence="7" type="ORF">DFW101_0866</name>
</gene>
<dbReference type="GO" id="GO:0010487">
    <property type="term" value="F:thermospermine synthase activity"/>
    <property type="evidence" value="ECO:0007669"/>
    <property type="project" value="TreeGrafter"/>
</dbReference>
<dbReference type="SUPFAM" id="SSF53335">
    <property type="entry name" value="S-adenosyl-L-methionine-dependent methyltransferases"/>
    <property type="match status" value="1"/>
</dbReference>
<evidence type="ECO:0000256" key="2">
    <source>
        <dbReference type="ARBA" id="ARBA00022679"/>
    </source>
</evidence>
<dbReference type="InterPro" id="IPR030374">
    <property type="entry name" value="PABS"/>
</dbReference>
<dbReference type="EMBL" id="CM001368">
    <property type="protein sequence ID" value="EHJ46882.1"/>
    <property type="molecule type" value="Genomic_DNA"/>
</dbReference>
<keyword evidence="5" id="KW-1133">Transmembrane helix</keyword>
<accession>G7Q5U5</accession>
<evidence type="ECO:0000256" key="3">
    <source>
        <dbReference type="ARBA" id="ARBA00023115"/>
    </source>
</evidence>
<dbReference type="AlphaFoldDB" id="G7Q5U5"/>
<feature type="transmembrane region" description="Helical" evidence="5">
    <location>
        <begin position="31"/>
        <end position="51"/>
    </location>
</feature>
<feature type="transmembrane region" description="Helical" evidence="5">
    <location>
        <begin position="102"/>
        <end position="121"/>
    </location>
</feature>
<dbReference type="PROSITE" id="PS51006">
    <property type="entry name" value="PABS_2"/>
    <property type="match status" value="1"/>
</dbReference>
<dbReference type="Pfam" id="PF01564">
    <property type="entry name" value="Spermine_synth"/>
    <property type="match status" value="1"/>
</dbReference>
<keyword evidence="5" id="KW-0472">Membrane</keyword>
<keyword evidence="2 4" id="KW-0808">Transferase</keyword>
<feature type="transmembrane region" description="Helical" evidence="5">
    <location>
        <begin position="63"/>
        <end position="82"/>
    </location>
</feature>
<evidence type="ECO:0000259" key="6">
    <source>
        <dbReference type="PROSITE" id="PS51006"/>
    </source>
</evidence>
<keyword evidence="8" id="KW-1185">Reference proteome</keyword>
<organism evidence="7 8">
    <name type="scientific">Solidesulfovibrio carbinoliphilus subsp. oakridgensis</name>
    <dbReference type="NCBI Taxonomy" id="694327"/>
    <lineage>
        <taxon>Bacteria</taxon>
        <taxon>Pseudomonadati</taxon>
        <taxon>Thermodesulfobacteriota</taxon>
        <taxon>Desulfovibrionia</taxon>
        <taxon>Desulfovibrionales</taxon>
        <taxon>Desulfovibrionaceae</taxon>
        <taxon>Solidesulfovibrio</taxon>
    </lineage>
</organism>
<keyword evidence="3 4" id="KW-0620">Polyamine biosynthesis</keyword>
<dbReference type="RefSeq" id="WP_009180304.1">
    <property type="nucleotide sequence ID" value="NZ_CM001368.1"/>
</dbReference>
<dbReference type="CDD" id="cd02440">
    <property type="entry name" value="AdoMet_MTases"/>
    <property type="match status" value="1"/>
</dbReference>
<dbReference type="InterPro" id="IPR029063">
    <property type="entry name" value="SAM-dependent_MTases_sf"/>
</dbReference>
<keyword evidence="5" id="KW-0812">Transmembrane</keyword>
<feature type="transmembrane region" description="Helical" evidence="5">
    <location>
        <begin position="142"/>
        <end position="162"/>
    </location>
</feature>
<evidence type="ECO:0000256" key="5">
    <source>
        <dbReference type="SAM" id="Phobius"/>
    </source>
</evidence>
<reference evidence="8" key="1">
    <citation type="journal article" date="2015" name="Genome Announc.">
        <title>High-Quality Draft Genome Sequence of Desulfovibrio carbinoliphilus FW-101-2B, an Organic Acid-Oxidizing Sulfate-Reducing Bacterium Isolated from Uranium(VI)-Contaminated Groundwater.</title>
        <authorList>
            <person name="Ramsay B.D."/>
            <person name="Hwang C."/>
            <person name="Woo H.L."/>
            <person name="Carroll S.L."/>
            <person name="Lucas S."/>
            <person name="Han J."/>
            <person name="Lapidus A.L."/>
            <person name="Cheng J.F."/>
            <person name="Goodwin L.A."/>
            <person name="Pitluck S."/>
            <person name="Peters L."/>
            <person name="Chertkov O."/>
            <person name="Held B."/>
            <person name="Detter J.C."/>
            <person name="Han C.S."/>
            <person name="Tapia R."/>
            <person name="Land M.L."/>
            <person name="Hauser L.J."/>
            <person name="Kyrpides N.C."/>
            <person name="Ivanova N.N."/>
            <person name="Mikhailova N."/>
            <person name="Pagani I."/>
            <person name="Woyke T."/>
            <person name="Arkin A.P."/>
            <person name="Dehal P."/>
            <person name="Chivian D."/>
            <person name="Criddle C.S."/>
            <person name="Wu W."/>
            <person name="Chakraborty R."/>
            <person name="Hazen T.C."/>
            <person name="Fields M.W."/>
        </authorList>
    </citation>
    <scope>NUCLEOTIDE SEQUENCE [LARGE SCALE GENOMIC DNA]</scope>
    <source>
        <strain evidence="8">FW-101-2B</strain>
    </source>
</reference>
<feature type="domain" description="PABS" evidence="6">
    <location>
        <begin position="281"/>
        <end position="441"/>
    </location>
</feature>
<evidence type="ECO:0000313" key="7">
    <source>
        <dbReference type="EMBL" id="EHJ46882.1"/>
    </source>
</evidence>
<dbReference type="HOGENOM" id="CLU_008530_1_0_7"/>
<dbReference type="STRING" id="694327.DFW101_0866"/>
<dbReference type="PANTHER" id="PTHR43317">
    <property type="entry name" value="THERMOSPERMINE SYNTHASE ACAULIS5"/>
    <property type="match status" value="1"/>
</dbReference>
<protein>
    <submittedName>
        <fullName evidence="7">Spermine synthase</fullName>
    </submittedName>
</protein>
<dbReference type="NCBIfam" id="NF037959">
    <property type="entry name" value="MFS_SpdSyn"/>
    <property type="match status" value="1"/>
</dbReference>
<proteinExistence type="inferred from homology"/>
<feature type="active site" description="Proton acceptor" evidence="4">
    <location>
        <position position="358"/>
    </location>
</feature>
<evidence type="ECO:0000256" key="1">
    <source>
        <dbReference type="ARBA" id="ARBA00007867"/>
    </source>
</evidence>
<comment type="similarity">
    <text evidence="1">Belongs to the spermidine/spermine synthase family.</text>
</comment>
<dbReference type="Gene3D" id="3.40.50.150">
    <property type="entry name" value="Vaccinia Virus protein VP39"/>
    <property type="match status" value="1"/>
</dbReference>
<dbReference type="PANTHER" id="PTHR43317:SF1">
    <property type="entry name" value="THERMOSPERMINE SYNTHASE ACAULIS5"/>
    <property type="match status" value="1"/>
</dbReference>
<dbReference type="GO" id="GO:0006596">
    <property type="term" value="P:polyamine biosynthetic process"/>
    <property type="evidence" value="ECO:0007669"/>
    <property type="project" value="UniProtKB-UniRule"/>
</dbReference>
<dbReference type="Proteomes" id="UP000004662">
    <property type="component" value="Chromosome"/>
</dbReference>